<gene>
    <name evidence="2" type="ORF">BN381_400005</name>
</gene>
<keyword evidence="3" id="KW-1185">Reference proteome</keyword>
<evidence type="ECO:0000259" key="1">
    <source>
        <dbReference type="Pfam" id="PF00561"/>
    </source>
</evidence>
<proteinExistence type="predicted"/>
<comment type="caution">
    <text evidence="2">The sequence shown here is derived from an EMBL/GenBank/DDBJ whole genome shotgun (WGS) entry which is preliminary data.</text>
</comment>
<dbReference type="PANTHER" id="PTHR43798:SF33">
    <property type="entry name" value="HYDROLASE, PUTATIVE (AFU_ORTHOLOGUE AFUA_2G14860)-RELATED"/>
    <property type="match status" value="1"/>
</dbReference>
<dbReference type="HOGENOM" id="CLU_020336_13_2_11"/>
<dbReference type="Proteomes" id="UP000018291">
    <property type="component" value="Unassembled WGS sequence"/>
</dbReference>
<dbReference type="InterPro" id="IPR050266">
    <property type="entry name" value="AB_hydrolase_sf"/>
</dbReference>
<dbReference type="PANTHER" id="PTHR43798">
    <property type="entry name" value="MONOACYLGLYCEROL LIPASE"/>
    <property type="match status" value="1"/>
</dbReference>
<organism evidence="2 3">
    <name type="scientific">Candidatus Neomicrothrix parvicella RN1</name>
    <dbReference type="NCBI Taxonomy" id="1229780"/>
    <lineage>
        <taxon>Bacteria</taxon>
        <taxon>Bacillati</taxon>
        <taxon>Actinomycetota</taxon>
        <taxon>Acidimicrobiia</taxon>
        <taxon>Acidimicrobiales</taxon>
        <taxon>Microthrixaceae</taxon>
        <taxon>Candidatus Neomicrothrix</taxon>
    </lineage>
</organism>
<dbReference type="PRINTS" id="PR00111">
    <property type="entry name" value="ABHYDROLASE"/>
</dbReference>
<dbReference type="GO" id="GO:0016020">
    <property type="term" value="C:membrane"/>
    <property type="evidence" value="ECO:0007669"/>
    <property type="project" value="TreeGrafter"/>
</dbReference>
<dbReference type="Pfam" id="PF00561">
    <property type="entry name" value="Abhydrolase_1"/>
    <property type="match status" value="1"/>
</dbReference>
<dbReference type="InterPro" id="IPR000639">
    <property type="entry name" value="Epox_hydrolase-like"/>
</dbReference>
<dbReference type="PRINTS" id="PR00412">
    <property type="entry name" value="EPOXHYDRLASE"/>
</dbReference>
<dbReference type="InterPro" id="IPR000073">
    <property type="entry name" value="AB_hydrolase_1"/>
</dbReference>
<feature type="domain" description="AB hydrolase-1" evidence="1">
    <location>
        <begin position="33"/>
        <end position="275"/>
    </location>
</feature>
<dbReference type="InterPro" id="IPR029058">
    <property type="entry name" value="AB_hydrolase_fold"/>
</dbReference>
<evidence type="ECO:0000313" key="3">
    <source>
        <dbReference type="Proteomes" id="UP000018291"/>
    </source>
</evidence>
<dbReference type="AlphaFoldDB" id="R4Z6F1"/>
<protein>
    <submittedName>
        <fullName evidence="2">Putative hydrolase</fullName>
    </submittedName>
</protein>
<dbReference type="OrthoDB" id="5495375at2"/>
<dbReference type="Gene3D" id="3.40.50.1820">
    <property type="entry name" value="alpha/beta hydrolase"/>
    <property type="match status" value="1"/>
</dbReference>
<sequence length="315" mass="34090">MGSQTNQDRHVSDRRTIKVHGHEISYRTGGSGPVVLLIHGMAGSSSAWKPILEDLGEHATYVAPDLPGHGRSAKPRGDYSLGAQASFLRDLLAALGHDRATVVGTSLGGGIAMQFSYQHPERCERLVLVGAGGLGEEVSPLLKLLALPGLELVMPVAFQPFIRTGVEAVTGWFGKMGLAPAPKTNEMWRSYTSLMDGETRKAFTHTLRSVVDLRGQRVSAMDKLYLAADIPTLIVWGDEDPIIPIDHAHEAHAAIAGSRLEIMEGCGHFLYAEEPRRFTKLLVDFIETTDAAELHTEDLNRLLGAEAADEVADKA</sequence>
<dbReference type="STRING" id="1229780.BN381_400005"/>
<dbReference type="EMBL" id="CANL01000035">
    <property type="protein sequence ID" value="CCM64487.1"/>
    <property type="molecule type" value="Genomic_DNA"/>
</dbReference>
<evidence type="ECO:0000313" key="2">
    <source>
        <dbReference type="EMBL" id="CCM64487.1"/>
    </source>
</evidence>
<dbReference type="eggNOG" id="COG2267">
    <property type="taxonomic scope" value="Bacteria"/>
</dbReference>
<dbReference type="SUPFAM" id="SSF53474">
    <property type="entry name" value="alpha/beta-Hydrolases"/>
    <property type="match status" value="1"/>
</dbReference>
<accession>R4Z6F1</accession>
<reference evidence="2 3" key="1">
    <citation type="journal article" date="2013" name="ISME J.">
        <title>Metabolic model for the filamentous 'Candidatus Microthrix parvicella' based on genomic and metagenomic analyses.</title>
        <authorList>
            <person name="Jon McIlroy S."/>
            <person name="Kristiansen R."/>
            <person name="Albertsen M."/>
            <person name="Michael Karst S."/>
            <person name="Rossetti S."/>
            <person name="Lund Nielsen J."/>
            <person name="Tandoi V."/>
            <person name="James Seviour R."/>
            <person name="Nielsen P.H."/>
        </authorList>
    </citation>
    <scope>NUCLEOTIDE SEQUENCE [LARGE SCALE GENOMIC DNA]</scope>
    <source>
        <strain evidence="2 3">RN1</strain>
    </source>
</reference>
<keyword evidence="2" id="KW-0378">Hydrolase</keyword>
<name>R4Z6F1_9ACTN</name>
<dbReference type="RefSeq" id="WP_012228655.1">
    <property type="nucleotide sequence ID" value="NZ_HG422565.1"/>
</dbReference>
<dbReference type="GO" id="GO:0016787">
    <property type="term" value="F:hydrolase activity"/>
    <property type="evidence" value="ECO:0007669"/>
    <property type="project" value="UniProtKB-KW"/>
</dbReference>